<evidence type="ECO:0000313" key="2">
    <source>
        <dbReference type="EMBL" id="KAK2162031.1"/>
    </source>
</evidence>
<proteinExistence type="predicted"/>
<protein>
    <submittedName>
        <fullName evidence="2">Uncharacterized protein</fullName>
    </submittedName>
</protein>
<evidence type="ECO:0000313" key="3">
    <source>
        <dbReference type="Proteomes" id="UP001209878"/>
    </source>
</evidence>
<dbReference type="EMBL" id="JAODUO010001547">
    <property type="protein sequence ID" value="KAK2162031.1"/>
    <property type="molecule type" value="Genomic_DNA"/>
</dbReference>
<reference evidence="2" key="1">
    <citation type="journal article" date="2023" name="Mol. Biol. Evol.">
        <title>Third-Generation Sequencing Reveals the Adaptive Role of the Epigenome in Three Deep-Sea Polychaetes.</title>
        <authorList>
            <person name="Perez M."/>
            <person name="Aroh O."/>
            <person name="Sun Y."/>
            <person name="Lan Y."/>
            <person name="Juniper S.K."/>
            <person name="Young C.R."/>
            <person name="Angers B."/>
            <person name="Qian P.Y."/>
        </authorList>
    </citation>
    <scope>NUCLEOTIDE SEQUENCE</scope>
    <source>
        <strain evidence="2">R07B-5</strain>
    </source>
</reference>
<comment type="caution">
    <text evidence="2">The sequence shown here is derived from an EMBL/GenBank/DDBJ whole genome shotgun (WGS) entry which is preliminary data.</text>
</comment>
<evidence type="ECO:0000256" key="1">
    <source>
        <dbReference type="SAM" id="SignalP"/>
    </source>
</evidence>
<feature type="chain" id="PRO_5042246539" evidence="1">
    <location>
        <begin position="26"/>
        <end position="71"/>
    </location>
</feature>
<gene>
    <name evidence="2" type="ORF">NP493_1547g00008</name>
</gene>
<keyword evidence="3" id="KW-1185">Reference proteome</keyword>
<accession>A0AAD9JZC9</accession>
<keyword evidence="1" id="KW-0732">Signal</keyword>
<dbReference type="AlphaFoldDB" id="A0AAD9JZC9"/>
<name>A0AAD9JZC9_RIDPI</name>
<organism evidence="2 3">
    <name type="scientific">Ridgeia piscesae</name>
    <name type="common">Tubeworm</name>
    <dbReference type="NCBI Taxonomy" id="27915"/>
    <lineage>
        <taxon>Eukaryota</taxon>
        <taxon>Metazoa</taxon>
        <taxon>Spiralia</taxon>
        <taxon>Lophotrochozoa</taxon>
        <taxon>Annelida</taxon>
        <taxon>Polychaeta</taxon>
        <taxon>Sedentaria</taxon>
        <taxon>Canalipalpata</taxon>
        <taxon>Sabellida</taxon>
        <taxon>Siboglinidae</taxon>
        <taxon>Ridgeia</taxon>
    </lineage>
</organism>
<sequence length="71" mass="8303">MRITVIWRFCLYMFMSLSLVAVDCAHVQPVLWFQPDIEYTYTYEGYTHIKDVALIKVSAQLETVKMLVAIV</sequence>
<dbReference type="Proteomes" id="UP001209878">
    <property type="component" value="Unassembled WGS sequence"/>
</dbReference>
<feature type="signal peptide" evidence="1">
    <location>
        <begin position="1"/>
        <end position="25"/>
    </location>
</feature>